<gene>
    <name evidence="5" type="ORF">C8N32_105125</name>
</gene>
<comment type="similarity">
    <text evidence="2">Belongs to the bacterial solute-binding protein 5 family.</text>
</comment>
<dbReference type="GO" id="GO:0043190">
    <property type="term" value="C:ATP-binding cassette (ABC) transporter complex"/>
    <property type="evidence" value="ECO:0007669"/>
    <property type="project" value="InterPro"/>
</dbReference>
<dbReference type="OrthoDB" id="9803988at2"/>
<dbReference type="Gene3D" id="3.40.190.10">
    <property type="entry name" value="Periplasmic binding protein-like II"/>
    <property type="match status" value="1"/>
</dbReference>
<name>A0A2T5BTK7_9RHOB</name>
<comment type="caution">
    <text evidence="5">The sequence shown here is derived from an EMBL/GenBank/DDBJ whole genome shotgun (WGS) entry which is preliminary data.</text>
</comment>
<dbReference type="AlphaFoldDB" id="A0A2T5BTK7"/>
<dbReference type="NCBIfam" id="TIGR01409">
    <property type="entry name" value="TAT_signal_seq"/>
    <property type="match status" value="1"/>
</dbReference>
<reference evidence="5 6" key="1">
    <citation type="submission" date="2018-04" db="EMBL/GenBank/DDBJ databases">
        <title>Genomic Encyclopedia of Archaeal and Bacterial Type Strains, Phase II (KMG-II): from individual species to whole genera.</title>
        <authorList>
            <person name="Goeker M."/>
        </authorList>
    </citation>
    <scope>NUCLEOTIDE SEQUENCE [LARGE SCALE GENOMIC DNA]</scope>
    <source>
        <strain evidence="5 6">DSM 18064</strain>
    </source>
</reference>
<dbReference type="SUPFAM" id="SSF53850">
    <property type="entry name" value="Periplasmic binding protein-like II"/>
    <property type="match status" value="1"/>
</dbReference>
<keyword evidence="6" id="KW-1185">Reference proteome</keyword>
<dbReference type="RefSeq" id="WP_107891562.1">
    <property type="nucleotide sequence ID" value="NZ_NHSI01000057.1"/>
</dbReference>
<dbReference type="Pfam" id="PF00496">
    <property type="entry name" value="SBP_bac_5"/>
    <property type="match status" value="1"/>
</dbReference>
<dbReference type="Gene3D" id="3.10.105.10">
    <property type="entry name" value="Dipeptide-binding Protein, Domain 3"/>
    <property type="match status" value="1"/>
</dbReference>
<dbReference type="InterPro" id="IPR030678">
    <property type="entry name" value="Peptide/Ni-bd"/>
</dbReference>
<evidence type="ECO:0000313" key="6">
    <source>
        <dbReference type="Proteomes" id="UP000243859"/>
    </source>
</evidence>
<dbReference type="Proteomes" id="UP000243859">
    <property type="component" value="Unassembled WGS sequence"/>
</dbReference>
<proteinExistence type="inferred from homology"/>
<dbReference type="GO" id="GO:0030288">
    <property type="term" value="C:outer membrane-bounded periplasmic space"/>
    <property type="evidence" value="ECO:0007669"/>
    <property type="project" value="UniProtKB-ARBA"/>
</dbReference>
<dbReference type="InterPro" id="IPR019546">
    <property type="entry name" value="TAT_signal_bac_arc"/>
</dbReference>
<dbReference type="PANTHER" id="PTHR30290:SF38">
    <property type="entry name" value="D,D-DIPEPTIDE-BINDING PERIPLASMIC PROTEIN DDPA-RELATED"/>
    <property type="match status" value="1"/>
</dbReference>
<dbReference type="GO" id="GO:0015833">
    <property type="term" value="P:peptide transport"/>
    <property type="evidence" value="ECO:0007669"/>
    <property type="project" value="TreeGrafter"/>
</dbReference>
<dbReference type="GO" id="GO:1904680">
    <property type="term" value="F:peptide transmembrane transporter activity"/>
    <property type="evidence" value="ECO:0007669"/>
    <property type="project" value="TreeGrafter"/>
</dbReference>
<evidence type="ECO:0000313" key="5">
    <source>
        <dbReference type="EMBL" id="PTN02753.1"/>
    </source>
</evidence>
<dbReference type="PROSITE" id="PS51318">
    <property type="entry name" value="TAT"/>
    <property type="match status" value="1"/>
</dbReference>
<dbReference type="InterPro" id="IPR000914">
    <property type="entry name" value="SBP_5_dom"/>
</dbReference>
<dbReference type="InterPro" id="IPR039424">
    <property type="entry name" value="SBP_5"/>
</dbReference>
<evidence type="ECO:0000256" key="1">
    <source>
        <dbReference type="ARBA" id="ARBA00004418"/>
    </source>
</evidence>
<accession>A0A2T5BTK7</accession>
<dbReference type="EMBL" id="QAAA01000005">
    <property type="protein sequence ID" value="PTN02753.1"/>
    <property type="molecule type" value="Genomic_DNA"/>
</dbReference>
<evidence type="ECO:0000256" key="2">
    <source>
        <dbReference type="ARBA" id="ARBA00005695"/>
    </source>
</evidence>
<dbReference type="PANTHER" id="PTHR30290">
    <property type="entry name" value="PERIPLASMIC BINDING COMPONENT OF ABC TRANSPORTER"/>
    <property type="match status" value="1"/>
</dbReference>
<evidence type="ECO:0000259" key="4">
    <source>
        <dbReference type="Pfam" id="PF00496"/>
    </source>
</evidence>
<evidence type="ECO:0000256" key="3">
    <source>
        <dbReference type="ARBA" id="ARBA00022729"/>
    </source>
</evidence>
<keyword evidence="3" id="KW-0732">Signal</keyword>
<dbReference type="InterPro" id="IPR006311">
    <property type="entry name" value="TAT_signal"/>
</dbReference>
<organism evidence="5 6">
    <name type="scientific">Rhodovulum imhoffii</name>
    <dbReference type="NCBI Taxonomy" id="365340"/>
    <lineage>
        <taxon>Bacteria</taxon>
        <taxon>Pseudomonadati</taxon>
        <taxon>Pseudomonadota</taxon>
        <taxon>Alphaproteobacteria</taxon>
        <taxon>Rhodobacterales</taxon>
        <taxon>Paracoccaceae</taxon>
        <taxon>Rhodovulum</taxon>
    </lineage>
</organism>
<comment type="subcellular location">
    <subcellularLocation>
        <location evidence="1">Periplasm</location>
    </subcellularLocation>
</comment>
<sequence length="551" mass="61240">MTTDTINGKPVHPAVRMFAREFRAGEMSRREFMARATALGATAAAACTLAGLPSPARAQDMATPKKGGTLRIQMDVLALKEPRLYDFSQMGNLSRGVLEYLVELRHDGSFRPVLLESWEVNGNATEYRLKLRPGVKWNNGDDFTAADVVANIEAWCDTKVEGNSMATRLASLVDAQTGRIVEGAVAVEDALTVRLKLPVSDITLIPSFADYPAAVQHRDLIGQNVLDHGVGTGAYRIAEHQVGVTAVLERNPDHTYWGDAYLDRVEFIDFGTDPAATVAAAEAEEFDVNYDSVGDFVDVFDAIGWERSEIVTASTVVIRTNQKAQVNGRQPYADVRVRRALQLAVDNAVLLELGYAGRGEVAENHHVSPLHPEYAQLPPLKHDPAEARRLMEEAGMLDFEHELISIDDDWRRNTADACAAQLRDAGLRVKRTIIPGTSFWNDWQKYPFAVVNWNGRELGVQVYALAYRSDAAWNETAFANAQFDALLTEAMAIADAGSRREKMARLQQILRDEGVIIQPYWRSLYRHVRPGVLNADRHQKDEINIHHLGWA</sequence>
<feature type="domain" description="Solute-binding protein family 5" evidence="4">
    <location>
        <begin position="110"/>
        <end position="470"/>
    </location>
</feature>
<protein>
    <submittedName>
        <fullName evidence="5">Peptide/nickel transport system substrate-binding protein</fullName>
    </submittedName>
</protein>
<dbReference type="CDD" id="cd08503">
    <property type="entry name" value="PBP2_NikA_DppA_OppA_like_17"/>
    <property type="match status" value="1"/>
</dbReference>
<dbReference type="PIRSF" id="PIRSF002741">
    <property type="entry name" value="MppA"/>
    <property type="match status" value="1"/>
</dbReference>